<proteinExistence type="inferred from homology"/>
<comment type="similarity">
    <text evidence="1">Belongs to the protein-tyrosine phosphatase family.</text>
</comment>
<keyword evidence="3" id="KW-0378">Hydrolase</keyword>
<dbReference type="InterPro" id="IPR026893">
    <property type="entry name" value="Tyr/Ser_Pase_IphP-type"/>
</dbReference>
<dbReference type="Gene3D" id="3.90.190.10">
    <property type="entry name" value="Protein tyrosine phosphatase superfamily"/>
    <property type="match status" value="1"/>
</dbReference>
<protein>
    <submittedName>
        <fullName evidence="3">Protein-tyrosine phosphatase</fullName>
        <ecNumber evidence="3">3.1.3.48</ecNumber>
    </submittedName>
</protein>
<dbReference type="PANTHER" id="PTHR31126:SF1">
    <property type="entry name" value="TYROSINE SPECIFIC PROTEIN PHOSPHATASES DOMAIN-CONTAINING PROTEIN"/>
    <property type="match status" value="1"/>
</dbReference>
<dbReference type="PROSITE" id="PS50056">
    <property type="entry name" value="TYR_PHOSPHATASE_2"/>
    <property type="match status" value="1"/>
</dbReference>
<keyword evidence="4" id="KW-1185">Reference proteome</keyword>
<dbReference type="GO" id="GO:0004725">
    <property type="term" value="F:protein tyrosine phosphatase activity"/>
    <property type="evidence" value="ECO:0007669"/>
    <property type="project" value="UniProtKB-EC"/>
</dbReference>
<dbReference type="InterPro" id="IPR029021">
    <property type="entry name" value="Prot-tyrosine_phosphatase-like"/>
</dbReference>
<dbReference type="PANTHER" id="PTHR31126">
    <property type="entry name" value="TYROSINE-PROTEIN PHOSPHATASE"/>
    <property type="match status" value="1"/>
</dbReference>
<feature type="domain" description="Tyrosine specific protein phosphatases" evidence="2">
    <location>
        <begin position="116"/>
        <end position="150"/>
    </location>
</feature>
<name>A0A7X5R3F1_9MICO</name>
<comment type="caution">
    <text evidence="3">The sequence shown here is derived from an EMBL/GenBank/DDBJ whole genome shotgun (WGS) entry which is preliminary data.</text>
</comment>
<dbReference type="InterPro" id="IPR000387">
    <property type="entry name" value="Tyr_Pase_dom"/>
</dbReference>
<dbReference type="RefSeq" id="WP_167151781.1">
    <property type="nucleotide sequence ID" value="NZ_JAAMOX010000003.1"/>
</dbReference>
<dbReference type="Proteomes" id="UP000541033">
    <property type="component" value="Unassembled WGS sequence"/>
</dbReference>
<dbReference type="EC" id="3.1.3.48" evidence="3"/>
<dbReference type="InterPro" id="IPR016130">
    <property type="entry name" value="Tyr_Pase_AS"/>
</dbReference>
<evidence type="ECO:0000313" key="4">
    <source>
        <dbReference type="Proteomes" id="UP000541033"/>
    </source>
</evidence>
<reference evidence="3 4" key="1">
    <citation type="submission" date="2020-02" db="EMBL/GenBank/DDBJ databases">
        <title>Sequencing the genomes of 1000 actinobacteria strains.</title>
        <authorList>
            <person name="Klenk H.-P."/>
        </authorList>
    </citation>
    <scope>NUCLEOTIDE SEQUENCE [LARGE SCALE GENOMIC DNA]</scope>
    <source>
        <strain evidence="3 4">DSM 27960</strain>
    </source>
</reference>
<evidence type="ECO:0000256" key="1">
    <source>
        <dbReference type="ARBA" id="ARBA00009580"/>
    </source>
</evidence>
<dbReference type="Pfam" id="PF13350">
    <property type="entry name" value="Y_phosphatase3"/>
    <property type="match status" value="1"/>
</dbReference>
<evidence type="ECO:0000313" key="3">
    <source>
        <dbReference type="EMBL" id="NIH54960.1"/>
    </source>
</evidence>
<dbReference type="SUPFAM" id="SSF52799">
    <property type="entry name" value="(Phosphotyrosine protein) phosphatases II"/>
    <property type="match status" value="1"/>
</dbReference>
<dbReference type="EMBL" id="JAAMOX010000003">
    <property type="protein sequence ID" value="NIH54960.1"/>
    <property type="molecule type" value="Genomic_DNA"/>
</dbReference>
<evidence type="ECO:0000259" key="2">
    <source>
        <dbReference type="PROSITE" id="PS50056"/>
    </source>
</evidence>
<accession>A0A7X5R3F1</accession>
<gene>
    <name evidence="3" type="ORF">FHX76_002875</name>
</gene>
<dbReference type="AlphaFoldDB" id="A0A7X5R3F1"/>
<organism evidence="3 4">
    <name type="scientific">Lysinibacter cavernae</name>
    <dbReference type="NCBI Taxonomy" id="1640652"/>
    <lineage>
        <taxon>Bacteria</taxon>
        <taxon>Bacillati</taxon>
        <taxon>Actinomycetota</taxon>
        <taxon>Actinomycetes</taxon>
        <taxon>Micrococcales</taxon>
        <taxon>Microbacteriaceae</taxon>
        <taxon>Lysinibacter</taxon>
    </lineage>
</organism>
<sequence length="246" mass="26998">MTDTLDRTVYVDGLYNMRDEGGLRAGSTYLRSGKLYRSDGLHRLTDRGREQLETMNIATVIDLRDDAERLQSPSNVEGLSLTVRPTPIFQGADQVISGPDMTLTEFYTRMLDQYPAHYARVLRTIAHSGDDRVLVHCTAGKDRTGTAIALTQIAVGVVRDDVLNDYALTEKNLAGPWLDSHLEMVKHMGIQPTPAMVQLIGGSPVEAIDQTLKHVDERYGSVIDYLLAAGLTEGDLTALAAVLLAK</sequence>
<dbReference type="PROSITE" id="PS00383">
    <property type="entry name" value="TYR_PHOSPHATASE_1"/>
    <property type="match status" value="1"/>
</dbReference>